<dbReference type="CDD" id="cd01638">
    <property type="entry name" value="CysQ"/>
    <property type="match status" value="1"/>
</dbReference>
<evidence type="ECO:0000256" key="3">
    <source>
        <dbReference type="ARBA" id="ARBA00022842"/>
    </source>
</evidence>
<feature type="binding site" evidence="4">
    <location>
        <position position="88"/>
    </location>
    <ligand>
        <name>Mg(2+)</name>
        <dbReference type="ChEBI" id="CHEBI:18420"/>
        <label>1</label>
        <note>catalytic</note>
    </ligand>
</feature>
<evidence type="ECO:0000256" key="2">
    <source>
        <dbReference type="ARBA" id="ARBA00022801"/>
    </source>
</evidence>
<reference evidence="5 6" key="1">
    <citation type="journal article" date="2012" name="J. Bacteriol.">
        <title>Complete genome sequences of Desulfosporosinus orientis DSM765T, Desulfosporosinus youngiae DSM17734T, Desulfosporosinus meridiei DSM13257T, and Desulfosporosinus acidiphilus DSM22704T.</title>
        <authorList>
            <person name="Pester M."/>
            <person name="Brambilla E."/>
            <person name="Alazard D."/>
            <person name="Rattei T."/>
            <person name="Weinmaier T."/>
            <person name="Han J."/>
            <person name="Lucas S."/>
            <person name="Lapidus A."/>
            <person name="Cheng J.F."/>
            <person name="Goodwin L."/>
            <person name="Pitluck S."/>
            <person name="Peters L."/>
            <person name="Ovchinnikova G."/>
            <person name="Teshima H."/>
            <person name="Detter J.C."/>
            <person name="Han C.S."/>
            <person name="Tapia R."/>
            <person name="Land M.L."/>
            <person name="Hauser L."/>
            <person name="Kyrpides N.C."/>
            <person name="Ivanova N.N."/>
            <person name="Pagani I."/>
            <person name="Huntmann M."/>
            <person name="Wei C.L."/>
            <person name="Davenport K.W."/>
            <person name="Daligault H."/>
            <person name="Chain P.S."/>
            <person name="Chen A."/>
            <person name="Mavromatis K."/>
            <person name="Markowitz V."/>
            <person name="Szeto E."/>
            <person name="Mikhailova N."/>
            <person name="Pati A."/>
            <person name="Wagner M."/>
            <person name="Woyke T."/>
            <person name="Ollivier B."/>
            <person name="Klenk H.P."/>
            <person name="Spring S."/>
            <person name="Loy A."/>
        </authorList>
    </citation>
    <scope>NUCLEOTIDE SEQUENCE [LARGE SCALE GENOMIC DNA]</scope>
    <source>
        <strain evidence="6">DSM 22704 / JCM 16185 / SJ4</strain>
    </source>
</reference>
<dbReference type="EC" id="3.1.3.7" evidence="5"/>
<sequence length="247" mass="27905">MNLETLMEEFYTLAIKAGTEIQKIYETNFNIEVKEDKSPLTFADRKSNEIIMTGLKANYSEYAILSEESRDDKSRLVNDFCFIVDPLDGTKEFINRNGQFTVNIALAYKHKIIIGVIYVPVTGDLYFASKDYGSYIEKVQNGEISLEKRRLQFTDKVENLIMVSIKSHSSEKDVKLIEVNNDKIKETVSAGSSLKGCLVASGEADVYYRFGLLRNGIRQLCSVSLKKLGASLDKWMGPRCFIIGKTS</sequence>
<dbReference type="PANTHER" id="PTHR20854">
    <property type="entry name" value="INOSITOL MONOPHOSPHATASE"/>
    <property type="match status" value="1"/>
</dbReference>
<feature type="binding site" evidence="4">
    <location>
        <position position="87"/>
    </location>
    <ligand>
        <name>Mg(2+)</name>
        <dbReference type="ChEBI" id="CHEBI:18420"/>
        <label>1</label>
        <note>catalytic</note>
    </ligand>
</feature>
<dbReference type="AlphaFoldDB" id="I4DBF1"/>
<dbReference type="InterPro" id="IPR000760">
    <property type="entry name" value="Inositol_monophosphatase-like"/>
</dbReference>
<dbReference type="EMBL" id="CP003639">
    <property type="protein sequence ID" value="AFM43125.1"/>
    <property type="molecule type" value="Genomic_DNA"/>
</dbReference>
<feature type="binding site" evidence="4">
    <location>
        <position position="67"/>
    </location>
    <ligand>
        <name>Mg(2+)</name>
        <dbReference type="ChEBI" id="CHEBI:18420"/>
        <label>1</label>
        <note>catalytic</note>
    </ligand>
</feature>
<keyword evidence="3 4" id="KW-0460">Magnesium</keyword>
<dbReference type="STRING" id="646529.Desaci_4274"/>
<dbReference type="InterPro" id="IPR020583">
    <property type="entry name" value="Inositol_monoP_metal-BS"/>
</dbReference>
<keyword evidence="6" id="KW-1185">Reference proteome</keyword>
<dbReference type="Proteomes" id="UP000002892">
    <property type="component" value="Chromosome"/>
</dbReference>
<accession>I4DBF1</accession>
<comment type="cofactor">
    <cofactor evidence="4">
        <name>Mg(2+)</name>
        <dbReference type="ChEBI" id="CHEBI:18420"/>
    </cofactor>
</comment>
<gene>
    <name evidence="5" type="ordered locus">Desaci_4274</name>
</gene>
<dbReference type="PROSITE" id="PS00629">
    <property type="entry name" value="IMP_1"/>
    <property type="match status" value="1"/>
</dbReference>
<dbReference type="GO" id="GO:0007165">
    <property type="term" value="P:signal transduction"/>
    <property type="evidence" value="ECO:0007669"/>
    <property type="project" value="TreeGrafter"/>
</dbReference>
<dbReference type="GO" id="GO:0006020">
    <property type="term" value="P:inositol metabolic process"/>
    <property type="evidence" value="ECO:0007669"/>
    <property type="project" value="TreeGrafter"/>
</dbReference>
<protein>
    <submittedName>
        <fullName evidence="5">3'-phosphoadenosine 5'-phosphosulfate (PAPS) 3'-phosphatase</fullName>
        <ecNumber evidence="5">3.1.3.7</ecNumber>
    </submittedName>
</protein>
<keyword evidence="1 4" id="KW-0479">Metal-binding</keyword>
<evidence type="ECO:0000313" key="5">
    <source>
        <dbReference type="EMBL" id="AFM43125.1"/>
    </source>
</evidence>
<proteinExistence type="predicted"/>
<evidence type="ECO:0000256" key="1">
    <source>
        <dbReference type="ARBA" id="ARBA00022723"/>
    </source>
</evidence>
<dbReference type="Gene3D" id="3.40.190.80">
    <property type="match status" value="1"/>
</dbReference>
<evidence type="ECO:0000256" key="4">
    <source>
        <dbReference type="PIRSR" id="PIRSR600760-2"/>
    </source>
</evidence>
<dbReference type="PANTHER" id="PTHR20854:SF4">
    <property type="entry name" value="INOSITOL-1-MONOPHOSPHATASE-RELATED"/>
    <property type="match status" value="1"/>
</dbReference>
<feature type="binding site" evidence="4">
    <location>
        <position position="85"/>
    </location>
    <ligand>
        <name>Mg(2+)</name>
        <dbReference type="ChEBI" id="CHEBI:18420"/>
        <label>1</label>
        <note>catalytic</note>
    </ligand>
</feature>
<dbReference type="GO" id="GO:0008441">
    <property type="term" value="F:3'(2'),5'-bisphosphate nucleotidase activity"/>
    <property type="evidence" value="ECO:0007669"/>
    <property type="project" value="UniProtKB-EC"/>
</dbReference>
<dbReference type="Pfam" id="PF00459">
    <property type="entry name" value="Inositol_P"/>
    <property type="match status" value="1"/>
</dbReference>
<evidence type="ECO:0000313" key="6">
    <source>
        <dbReference type="Proteomes" id="UP000002892"/>
    </source>
</evidence>
<dbReference type="HOGENOM" id="CLU_044118_3_0_9"/>
<organism evidence="5 6">
    <name type="scientific">Desulfosporosinus acidiphilus (strain DSM 22704 / JCM 16185 / SJ4)</name>
    <dbReference type="NCBI Taxonomy" id="646529"/>
    <lineage>
        <taxon>Bacteria</taxon>
        <taxon>Bacillati</taxon>
        <taxon>Bacillota</taxon>
        <taxon>Clostridia</taxon>
        <taxon>Eubacteriales</taxon>
        <taxon>Desulfitobacteriaceae</taxon>
        <taxon>Desulfosporosinus</taxon>
    </lineage>
</organism>
<dbReference type="SUPFAM" id="SSF56655">
    <property type="entry name" value="Carbohydrate phosphatase"/>
    <property type="match status" value="1"/>
</dbReference>
<dbReference type="KEGG" id="dai:Desaci_4274"/>
<keyword evidence="2 5" id="KW-0378">Hydrolase</keyword>
<dbReference type="Gene3D" id="3.30.540.10">
    <property type="entry name" value="Fructose-1,6-Bisphosphatase, subunit A, domain 1"/>
    <property type="match status" value="1"/>
</dbReference>
<name>I4DBF1_DESAJ</name>
<dbReference type="GO" id="GO:0046872">
    <property type="term" value="F:metal ion binding"/>
    <property type="evidence" value="ECO:0007669"/>
    <property type="project" value="UniProtKB-KW"/>
</dbReference>
<dbReference type="GO" id="GO:0008934">
    <property type="term" value="F:inositol monophosphate 1-phosphatase activity"/>
    <property type="evidence" value="ECO:0007669"/>
    <property type="project" value="TreeGrafter"/>
</dbReference>
<dbReference type="eggNOG" id="COG1218">
    <property type="taxonomic scope" value="Bacteria"/>
</dbReference>